<name>A0A7M7L6G2_APIME</name>
<dbReference type="RefSeq" id="XP_026297230.1">
    <property type="nucleotide sequence ID" value="XM_026441445.1"/>
</dbReference>
<accession>A0A7M7L6G2</accession>
<dbReference type="AlphaFoldDB" id="A0A7M7L6G2"/>
<reference evidence="4" key="2">
    <citation type="submission" date="2025-04" db="UniProtKB">
        <authorList>
            <consortium name="RefSeq"/>
        </authorList>
    </citation>
    <scope>IDENTIFICATION</scope>
    <source>
        <strain evidence="4">DH4</strain>
        <tissue evidence="4">Whole body</tissue>
    </source>
</reference>
<dbReference type="GeneID" id="107964673"/>
<dbReference type="EnsemblMetazoa" id="XM_026441445">
    <property type="protein sequence ID" value="XP_026297230"/>
    <property type="gene ID" value="LOC107964673"/>
</dbReference>
<protein>
    <submittedName>
        <fullName evidence="4">Uncharacterized protein LOC107964673</fullName>
    </submittedName>
</protein>
<keyword evidence="3" id="KW-1185">Reference proteome</keyword>
<sequence>MRMRFLISRRTSRISTKRRSRYSFHECKSDIFITLESIHMGIRRKEGILQSASQMHPTGFDRTTLTLSGCSPRAVRSLDVGRVDFGTEPALTYVIRSGSRPDTRKTRLSPPTFESAALQNARMQPKNVWQERVG</sequence>
<organism evidence="2">
    <name type="scientific">Apis mellifera</name>
    <name type="common">Honeybee</name>
    <dbReference type="NCBI Taxonomy" id="7460"/>
    <lineage>
        <taxon>Eukaryota</taxon>
        <taxon>Metazoa</taxon>
        <taxon>Ecdysozoa</taxon>
        <taxon>Arthropoda</taxon>
        <taxon>Hexapoda</taxon>
        <taxon>Insecta</taxon>
        <taxon>Pterygota</taxon>
        <taxon>Neoptera</taxon>
        <taxon>Endopterygota</taxon>
        <taxon>Hymenoptera</taxon>
        <taxon>Apocrita</taxon>
        <taxon>Aculeata</taxon>
        <taxon>Apoidea</taxon>
        <taxon>Anthophila</taxon>
        <taxon>Apidae</taxon>
        <taxon>Apis</taxon>
    </lineage>
</organism>
<evidence type="ECO:0000313" key="2">
    <source>
        <dbReference type="EnsemblMetazoa" id="XP_026297230"/>
    </source>
</evidence>
<dbReference type="Proteomes" id="UP000005203">
    <property type="component" value="Linkage group LG6"/>
</dbReference>
<gene>
    <name evidence="4" type="primary">LOC107964673</name>
</gene>
<proteinExistence type="predicted"/>
<evidence type="ECO:0000256" key="1">
    <source>
        <dbReference type="SAM" id="MobiDB-lite"/>
    </source>
</evidence>
<feature type="region of interest" description="Disordered" evidence="1">
    <location>
        <begin position="96"/>
        <end position="134"/>
    </location>
</feature>
<reference evidence="2" key="1">
    <citation type="submission" date="2021-01" db="UniProtKB">
        <authorList>
            <consortium name="EnsemblMetazoa"/>
        </authorList>
    </citation>
    <scope>IDENTIFICATION</scope>
    <source>
        <strain evidence="2">DH4</strain>
    </source>
</reference>
<evidence type="ECO:0000313" key="3">
    <source>
        <dbReference type="Proteomes" id="UP000005203"/>
    </source>
</evidence>
<dbReference type="KEGG" id="ame:107964673"/>
<evidence type="ECO:0000313" key="4">
    <source>
        <dbReference type="RefSeq" id="XP_026297230.1"/>
    </source>
</evidence>
<accession>A0A8B8GZP9</accession>